<gene>
    <name evidence="1" type="ORF">SNAT2548_LOCUS28251</name>
</gene>
<dbReference type="OrthoDB" id="439369at2759"/>
<accession>A0A812T020</accession>
<protein>
    <submittedName>
        <fullName evidence="1">Uncharacterized protein</fullName>
    </submittedName>
</protein>
<evidence type="ECO:0000313" key="1">
    <source>
        <dbReference type="EMBL" id="CAE7504453.1"/>
    </source>
</evidence>
<sequence length="335" mass="34160">MSADATIQAIVADQGNYLSADRGATWKQVPGQYSCASAAMSEDGSKIFLCCRPLSGTGVVALLSGDGGMTWGTDYWLDVVTDVLDCDSAAMSGDGTMAAFAGWGQNPYVVTFTPTYSTTTTTGTSTVTTVTATTVTTTTVSTVTATDTSTATATAASDATGNTTTTMAPVPSVLEVSFQLTVDDPTTITENETVKNAMVQGVASSLGVDPSLVTLEFQEVPSRRLARSLQASTLLAIFKVTLPSKQAAESAKASFDQLSLTEATADITSFLADAGYAGTVEVTGKTATVATTTTTTSTTTTSTTASTTTRLDAANVATSRVVSVALLAASLASIF</sequence>
<name>A0A812T020_9DINO</name>
<keyword evidence="2" id="KW-1185">Reference proteome</keyword>
<organism evidence="1 2">
    <name type="scientific">Symbiodinium natans</name>
    <dbReference type="NCBI Taxonomy" id="878477"/>
    <lineage>
        <taxon>Eukaryota</taxon>
        <taxon>Sar</taxon>
        <taxon>Alveolata</taxon>
        <taxon>Dinophyceae</taxon>
        <taxon>Suessiales</taxon>
        <taxon>Symbiodiniaceae</taxon>
        <taxon>Symbiodinium</taxon>
    </lineage>
</organism>
<dbReference type="Proteomes" id="UP000604046">
    <property type="component" value="Unassembled WGS sequence"/>
</dbReference>
<comment type="caution">
    <text evidence="1">The sequence shown here is derived from an EMBL/GenBank/DDBJ whole genome shotgun (WGS) entry which is preliminary data.</text>
</comment>
<reference evidence="1" key="1">
    <citation type="submission" date="2021-02" db="EMBL/GenBank/DDBJ databases">
        <authorList>
            <person name="Dougan E. K."/>
            <person name="Rhodes N."/>
            <person name="Thang M."/>
            <person name="Chan C."/>
        </authorList>
    </citation>
    <scope>NUCLEOTIDE SEQUENCE</scope>
</reference>
<proteinExistence type="predicted"/>
<dbReference type="AlphaFoldDB" id="A0A812T020"/>
<dbReference type="SUPFAM" id="SSF50939">
    <property type="entry name" value="Sialidases"/>
    <property type="match status" value="1"/>
</dbReference>
<dbReference type="EMBL" id="CAJNDS010002510">
    <property type="protein sequence ID" value="CAE7504453.1"/>
    <property type="molecule type" value="Genomic_DNA"/>
</dbReference>
<dbReference type="InterPro" id="IPR036278">
    <property type="entry name" value="Sialidase_sf"/>
</dbReference>
<evidence type="ECO:0000313" key="2">
    <source>
        <dbReference type="Proteomes" id="UP000604046"/>
    </source>
</evidence>